<sequence length="63" mass="6719">MGQTVEVRSRNTGKKEDILDSLSKIMNKSENLRGVDQRSSGSESAFAASLVDAIELPSSAYSG</sequence>
<dbReference type="RefSeq" id="WP_188646954.1">
    <property type="nucleotide sequence ID" value="NZ_BMHQ01000003.1"/>
</dbReference>
<accession>A0A8J2VEM1</accession>
<gene>
    <name evidence="1" type="ORF">GCM10011571_11620</name>
</gene>
<proteinExistence type="predicted"/>
<dbReference type="AlphaFoldDB" id="A0A8J2VEM1"/>
<keyword evidence="2" id="KW-1185">Reference proteome</keyword>
<reference evidence="1" key="1">
    <citation type="journal article" date="2014" name="Int. J. Syst. Evol. Microbiol.">
        <title>Complete genome sequence of Corynebacterium casei LMG S-19264T (=DSM 44701T), isolated from a smear-ripened cheese.</title>
        <authorList>
            <consortium name="US DOE Joint Genome Institute (JGI-PGF)"/>
            <person name="Walter F."/>
            <person name="Albersmeier A."/>
            <person name="Kalinowski J."/>
            <person name="Ruckert C."/>
        </authorList>
    </citation>
    <scope>NUCLEOTIDE SEQUENCE</scope>
    <source>
        <strain evidence="1">CGMCC 1.15179</strain>
    </source>
</reference>
<protein>
    <submittedName>
        <fullName evidence="1">Uncharacterized protein</fullName>
    </submittedName>
</protein>
<evidence type="ECO:0000313" key="1">
    <source>
        <dbReference type="EMBL" id="GGE11939.1"/>
    </source>
</evidence>
<dbReference type="EMBL" id="BMHQ01000003">
    <property type="protein sequence ID" value="GGE11939.1"/>
    <property type="molecule type" value="Genomic_DNA"/>
</dbReference>
<reference evidence="1" key="2">
    <citation type="submission" date="2020-09" db="EMBL/GenBank/DDBJ databases">
        <authorList>
            <person name="Sun Q."/>
            <person name="Zhou Y."/>
        </authorList>
    </citation>
    <scope>NUCLEOTIDE SEQUENCE</scope>
    <source>
        <strain evidence="1">CGMCC 1.15179</strain>
    </source>
</reference>
<comment type="caution">
    <text evidence="1">The sequence shown here is derived from an EMBL/GenBank/DDBJ whole genome shotgun (WGS) entry which is preliminary data.</text>
</comment>
<dbReference type="Proteomes" id="UP000625210">
    <property type="component" value="Unassembled WGS sequence"/>
</dbReference>
<organism evidence="1 2">
    <name type="scientific">Marinithermofilum abyssi</name>
    <dbReference type="NCBI Taxonomy" id="1571185"/>
    <lineage>
        <taxon>Bacteria</taxon>
        <taxon>Bacillati</taxon>
        <taxon>Bacillota</taxon>
        <taxon>Bacilli</taxon>
        <taxon>Bacillales</taxon>
        <taxon>Thermoactinomycetaceae</taxon>
        <taxon>Marinithermofilum</taxon>
    </lineage>
</organism>
<name>A0A8J2VEM1_9BACL</name>
<evidence type="ECO:0000313" key="2">
    <source>
        <dbReference type="Proteomes" id="UP000625210"/>
    </source>
</evidence>